<dbReference type="InterPro" id="IPR018849">
    <property type="entry name" value="Urb2/Npa2_C"/>
</dbReference>
<evidence type="ECO:0000259" key="1">
    <source>
        <dbReference type="Pfam" id="PF10441"/>
    </source>
</evidence>
<evidence type="ECO:0000313" key="3">
    <source>
        <dbReference type="Proteomes" id="UP001215598"/>
    </source>
</evidence>
<dbReference type="Proteomes" id="UP001215598">
    <property type="component" value="Unassembled WGS sequence"/>
</dbReference>
<keyword evidence="3" id="KW-1185">Reference proteome</keyword>
<name>A0AAD7P3C3_9AGAR</name>
<accession>A0AAD7P3C3</accession>
<comment type="caution">
    <text evidence="2">The sequence shown here is derived from an EMBL/GenBank/DDBJ whole genome shotgun (WGS) entry which is preliminary data.</text>
</comment>
<feature type="domain" description="Nucleolar 27S pre-rRNA processing Urb2/Npa2 C-terminal" evidence="1">
    <location>
        <begin position="1119"/>
        <end position="1348"/>
    </location>
</feature>
<dbReference type="Pfam" id="PF10441">
    <property type="entry name" value="Urb2"/>
    <property type="match status" value="1"/>
</dbReference>
<sequence>MASQAVYHALKAPSDPPRVGGPFKIDIASSAWEDKSLYMPNKGEVIAEWILTKFLKDKATAPPLNPVLDVRFWSLLSKIVSNSRAVKHWLLPVLNRVPIAPVVASFLQHLCSVDVGLRASLTTAVNSSLSSIWPLAVHKISAETLLECFGTFLGVMENTSESNPQLEQIGSLIISSLRASVGNSSNKKKLSTVFMQNHLHAWIVSSSHRASSDLRENVYTVGVELLFNVDTLRQIHDHDHPLFVVLRDLPIGLVHPSLSWIFSSFFHCTKKHRSALFAQSSGNTPAAVTDQVHSASFAFFDSCLSLLDAANPTTLVWEARVGLLTVVGDENLFSSSQLHGQMSLQNIVPLVLSALGTNSAADKAELPIACLSKLMEIDHDLILQDVPRILPELLQIPDAFLSIFSFLEQLLDYHVKTRTMHTHIETLFAALAAHPRNTQSSEHRYRCALSSALLHPRHMERLASCTHKFLTPGQTGQTVTLISKTLQGCWDQIYAMDSEADSPALTFCFSARLASVVLTALPLHALPETTFQEVNELMNEIRSVFLPRAVTKALKIIRKNMADSWVSQIATAALLRLQYALDTPYTEKLWAKIEAASEEGQLLPELSLELFRMLLKWSAVDEPIRTQNSVDRLLSYLEDNAGRLDTSGSVLASGPRDKSESSLAILHMLIDRWLPTIDAIASPTQLQRLAKILFAANIEAYRETRLDSTSLLLSALSSAQFWELPNLRAAVLSFVDEVTSVLADPQVKLKTNDRALILSTYRLLLVFPIEYMSRTIRTELVRRAVNADLLFSTLDTKEDLSPAVFRVFIQNVSLYLGSVDQPISNLSLYLKHLIQRNTSTQVPQNYTAVTLSLVGLHFSALLKSSEEGSVEAVVDVLRSCVPSDVLSSTNESKVLVRLIEILTNGFTSTSFPKQVQEEIAHLQGRLSAALTSRAEDTGVIFGSEELMTLWVHALSLGRWLKISGDPLPRLGRQLCSHAVSAASHDDGTHIAAFAILAEELHLTPEGDRLSQLDIILAIYVSFSRSTGPHDPRLDQRLAQTCSTLPVSEFCHVLDITFECMSDASCPAHNMPHLVHLAALLLSEHPTGTLKHTQKFLTSCLNLFAGRSEFTNGPLLLRLEVLRLLRQQCADSPASLRNLDIGCLWSLLSKFLTKSKPHDKETSTAVFHEITIIVGSLIRLRRDLVALTLPNLGLVLQQLIATIRRPRPQLGAKQTALVTDTLPLWLNSASPVGPEEGKALARLLETLITKTTIRSNSSTADAQRAESLARPFSKHAVYVIKAYINAMNDPLCILPAALRKELRPGLFALCNMVNDHNRDAMMVSALDAGGKTIMKNLWTEYEKQKYVGKG</sequence>
<dbReference type="EMBL" id="JARKIB010000001">
    <property type="protein sequence ID" value="KAJ7786075.1"/>
    <property type="molecule type" value="Genomic_DNA"/>
</dbReference>
<reference evidence="2" key="1">
    <citation type="submission" date="2023-03" db="EMBL/GenBank/DDBJ databases">
        <title>Massive genome expansion in bonnet fungi (Mycena s.s.) driven by repeated elements and novel gene families across ecological guilds.</title>
        <authorList>
            <consortium name="Lawrence Berkeley National Laboratory"/>
            <person name="Harder C.B."/>
            <person name="Miyauchi S."/>
            <person name="Viragh M."/>
            <person name="Kuo A."/>
            <person name="Thoen E."/>
            <person name="Andreopoulos B."/>
            <person name="Lu D."/>
            <person name="Skrede I."/>
            <person name="Drula E."/>
            <person name="Henrissat B."/>
            <person name="Morin E."/>
            <person name="Kohler A."/>
            <person name="Barry K."/>
            <person name="LaButti K."/>
            <person name="Morin E."/>
            <person name="Salamov A."/>
            <person name="Lipzen A."/>
            <person name="Mereny Z."/>
            <person name="Hegedus B."/>
            <person name="Baldrian P."/>
            <person name="Stursova M."/>
            <person name="Weitz H."/>
            <person name="Taylor A."/>
            <person name="Grigoriev I.V."/>
            <person name="Nagy L.G."/>
            <person name="Martin F."/>
            <person name="Kauserud H."/>
        </authorList>
    </citation>
    <scope>NUCLEOTIDE SEQUENCE</scope>
    <source>
        <strain evidence="2">CBHHK182m</strain>
    </source>
</reference>
<evidence type="ECO:0000313" key="2">
    <source>
        <dbReference type="EMBL" id="KAJ7786075.1"/>
    </source>
</evidence>
<proteinExistence type="predicted"/>
<protein>
    <submittedName>
        <fullName evidence="2">Urb2/Npa2 family-domain-containing protein</fullName>
    </submittedName>
</protein>
<organism evidence="2 3">
    <name type="scientific">Mycena metata</name>
    <dbReference type="NCBI Taxonomy" id="1033252"/>
    <lineage>
        <taxon>Eukaryota</taxon>
        <taxon>Fungi</taxon>
        <taxon>Dikarya</taxon>
        <taxon>Basidiomycota</taxon>
        <taxon>Agaricomycotina</taxon>
        <taxon>Agaricomycetes</taxon>
        <taxon>Agaricomycetidae</taxon>
        <taxon>Agaricales</taxon>
        <taxon>Marasmiineae</taxon>
        <taxon>Mycenaceae</taxon>
        <taxon>Mycena</taxon>
    </lineage>
</organism>
<gene>
    <name evidence="2" type="ORF">B0H16DRAFT_16804</name>
</gene>